<dbReference type="InterPro" id="IPR021109">
    <property type="entry name" value="Peptidase_aspartic_dom_sf"/>
</dbReference>
<sequence length="139" mass="15782">MEVMEEEVMEELKEQNDENVEEREGETHEEPLIESHVSMHALAGVHDFRTMRITGNYNGQSLHVLIDTGSTHNFLDFETEKLGCKLEPTTPFPMAVADGNKIYKSYVCKEFVWRMQGTLFTTDMLTLPLGGCDAVLGIR</sequence>
<dbReference type="Pfam" id="PF08284">
    <property type="entry name" value="RVP_2"/>
    <property type="match status" value="1"/>
</dbReference>
<keyword evidence="3" id="KW-1185">Reference proteome</keyword>
<proteinExistence type="predicted"/>
<name>A0AAV6XKM3_9LAMI</name>
<feature type="region of interest" description="Disordered" evidence="1">
    <location>
        <begin position="1"/>
        <end position="30"/>
    </location>
</feature>
<comment type="caution">
    <text evidence="2">The sequence shown here is derived from an EMBL/GenBank/DDBJ whole genome shotgun (WGS) entry which is preliminary data.</text>
</comment>
<dbReference type="EMBL" id="WHWC01000007">
    <property type="protein sequence ID" value="KAG8379643.1"/>
    <property type="molecule type" value="Genomic_DNA"/>
</dbReference>
<dbReference type="Proteomes" id="UP000826271">
    <property type="component" value="Unassembled WGS sequence"/>
</dbReference>
<dbReference type="AlphaFoldDB" id="A0AAV6XKM3"/>
<dbReference type="Gene3D" id="2.40.70.10">
    <property type="entry name" value="Acid Proteases"/>
    <property type="match status" value="1"/>
</dbReference>
<evidence type="ECO:0000313" key="3">
    <source>
        <dbReference type="Proteomes" id="UP000826271"/>
    </source>
</evidence>
<protein>
    <submittedName>
        <fullName evidence="2">Uncharacterized protein</fullName>
    </submittedName>
</protein>
<evidence type="ECO:0000256" key="1">
    <source>
        <dbReference type="SAM" id="MobiDB-lite"/>
    </source>
</evidence>
<dbReference type="CDD" id="cd00303">
    <property type="entry name" value="retropepsin_like"/>
    <property type="match status" value="1"/>
</dbReference>
<organism evidence="2 3">
    <name type="scientific">Buddleja alternifolia</name>
    <dbReference type="NCBI Taxonomy" id="168488"/>
    <lineage>
        <taxon>Eukaryota</taxon>
        <taxon>Viridiplantae</taxon>
        <taxon>Streptophyta</taxon>
        <taxon>Embryophyta</taxon>
        <taxon>Tracheophyta</taxon>
        <taxon>Spermatophyta</taxon>
        <taxon>Magnoliopsida</taxon>
        <taxon>eudicotyledons</taxon>
        <taxon>Gunneridae</taxon>
        <taxon>Pentapetalae</taxon>
        <taxon>asterids</taxon>
        <taxon>lamiids</taxon>
        <taxon>Lamiales</taxon>
        <taxon>Scrophulariaceae</taxon>
        <taxon>Buddlejeae</taxon>
        <taxon>Buddleja</taxon>
    </lineage>
</organism>
<dbReference type="SUPFAM" id="SSF50630">
    <property type="entry name" value="Acid proteases"/>
    <property type="match status" value="1"/>
</dbReference>
<evidence type="ECO:0000313" key="2">
    <source>
        <dbReference type="EMBL" id="KAG8379643.1"/>
    </source>
</evidence>
<gene>
    <name evidence="2" type="ORF">BUALT_Bualt07G0110300</name>
</gene>
<reference evidence="2" key="1">
    <citation type="submission" date="2019-10" db="EMBL/GenBank/DDBJ databases">
        <authorList>
            <person name="Zhang R."/>
            <person name="Pan Y."/>
            <person name="Wang J."/>
            <person name="Ma R."/>
            <person name="Yu S."/>
        </authorList>
    </citation>
    <scope>NUCLEOTIDE SEQUENCE</scope>
    <source>
        <strain evidence="2">LA-IB0</strain>
        <tissue evidence="2">Leaf</tissue>
    </source>
</reference>
<accession>A0AAV6XKM3</accession>